<reference evidence="2" key="1">
    <citation type="journal article" date="2017" name="Genome Biol.">
        <title>Comparative genomics reveals high biological diversity and specific adaptations in the industrially and medically important fungal genus Aspergillus.</title>
        <authorList>
            <person name="de Vries R.P."/>
            <person name="Riley R."/>
            <person name="Wiebenga A."/>
            <person name="Aguilar-Osorio G."/>
            <person name="Amillis S."/>
            <person name="Uchima C.A."/>
            <person name="Anderluh G."/>
            <person name="Asadollahi M."/>
            <person name="Askin M."/>
            <person name="Barry K."/>
            <person name="Battaglia E."/>
            <person name="Bayram O."/>
            <person name="Benocci T."/>
            <person name="Braus-Stromeyer S.A."/>
            <person name="Caldana C."/>
            <person name="Canovas D."/>
            <person name="Cerqueira G.C."/>
            <person name="Chen F."/>
            <person name="Chen W."/>
            <person name="Choi C."/>
            <person name="Clum A."/>
            <person name="Dos Santos R.A."/>
            <person name="Damasio A.R."/>
            <person name="Diallinas G."/>
            <person name="Emri T."/>
            <person name="Fekete E."/>
            <person name="Flipphi M."/>
            <person name="Freyberg S."/>
            <person name="Gallo A."/>
            <person name="Gournas C."/>
            <person name="Habgood R."/>
            <person name="Hainaut M."/>
            <person name="Harispe M.L."/>
            <person name="Henrissat B."/>
            <person name="Hilden K.S."/>
            <person name="Hope R."/>
            <person name="Hossain A."/>
            <person name="Karabika E."/>
            <person name="Karaffa L."/>
            <person name="Karanyi Z."/>
            <person name="Krasevec N."/>
            <person name="Kuo A."/>
            <person name="Kusch H."/>
            <person name="LaButti K."/>
            <person name="Lagendijk E.L."/>
            <person name="Lapidus A."/>
            <person name="Levasseur A."/>
            <person name="Lindquist E."/>
            <person name="Lipzen A."/>
            <person name="Logrieco A.F."/>
            <person name="MacCabe A."/>
            <person name="Maekelae M.R."/>
            <person name="Malavazi I."/>
            <person name="Melin P."/>
            <person name="Meyer V."/>
            <person name="Mielnichuk N."/>
            <person name="Miskei M."/>
            <person name="Molnar A.P."/>
            <person name="Mule G."/>
            <person name="Ngan C.Y."/>
            <person name="Orejas M."/>
            <person name="Orosz E."/>
            <person name="Ouedraogo J.P."/>
            <person name="Overkamp K.M."/>
            <person name="Park H.-S."/>
            <person name="Perrone G."/>
            <person name="Piumi F."/>
            <person name="Punt P.J."/>
            <person name="Ram A.F."/>
            <person name="Ramon A."/>
            <person name="Rauscher S."/>
            <person name="Record E."/>
            <person name="Riano-Pachon D.M."/>
            <person name="Robert V."/>
            <person name="Roehrig J."/>
            <person name="Ruller R."/>
            <person name="Salamov A."/>
            <person name="Salih N.S."/>
            <person name="Samson R.A."/>
            <person name="Sandor E."/>
            <person name="Sanguinetti M."/>
            <person name="Schuetze T."/>
            <person name="Sepcic K."/>
            <person name="Shelest E."/>
            <person name="Sherlock G."/>
            <person name="Sophianopoulou V."/>
            <person name="Squina F.M."/>
            <person name="Sun H."/>
            <person name="Susca A."/>
            <person name="Todd R.B."/>
            <person name="Tsang A."/>
            <person name="Unkles S.E."/>
            <person name="van de Wiele N."/>
            <person name="van Rossen-Uffink D."/>
            <person name="Oliveira J.V."/>
            <person name="Vesth T.C."/>
            <person name="Visser J."/>
            <person name="Yu J.-H."/>
            <person name="Zhou M."/>
            <person name="Andersen M.R."/>
            <person name="Archer D.B."/>
            <person name="Baker S.E."/>
            <person name="Benoit I."/>
            <person name="Brakhage A.A."/>
            <person name="Braus G.H."/>
            <person name="Fischer R."/>
            <person name="Frisvad J.C."/>
            <person name="Goldman G.H."/>
            <person name="Houbraken J."/>
            <person name="Oakley B."/>
            <person name="Pocsi I."/>
            <person name="Scazzocchio C."/>
            <person name="Seiboth B."/>
            <person name="vanKuyk P.A."/>
            <person name="Wortman J."/>
            <person name="Dyer P.S."/>
            <person name="Grigoriev I.V."/>
        </authorList>
    </citation>
    <scope>NUCLEOTIDE SEQUENCE [LARGE SCALE GENOMIC DNA]</scope>
    <source>
        <strain evidence="2">ATCC 16872 / CBS 172.66 / WB 5094</strain>
    </source>
</reference>
<dbReference type="Proteomes" id="UP000184546">
    <property type="component" value="Unassembled WGS sequence"/>
</dbReference>
<evidence type="ECO:0000313" key="1">
    <source>
        <dbReference type="EMBL" id="OJK03481.1"/>
    </source>
</evidence>
<proteinExistence type="predicted"/>
<gene>
    <name evidence="1" type="ORF">ASPACDRAFT_111273</name>
</gene>
<dbReference type="GeneID" id="30969345"/>
<dbReference type="EMBL" id="KV878971">
    <property type="protein sequence ID" value="OJK03481.1"/>
    <property type="molecule type" value="Genomic_DNA"/>
</dbReference>
<protein>
    <submittedName>
        <fullName evidence="1">Uncharacterized protein</fullName>
    </submittedName>
</protein>
<dbReference type="RefSeq" id="XP_020059820.1">
    <property type="nucleotide sequence ID" value="XM_020195531.1"/>
</dbReference>
<dbReference type="STRING" id="690307.A0A1L9X4V7"/>
<name>A0A1L9X4V7_ASPA1</name>
<sequence>MNQGLDTMSMIQAALIGQTYGLLSGRPQDVIIAQSFHGTHIAWVRQCSMFQIKGASAYVDSTSVVNDPENAWKIWHIAEERNRSVFRDC</sequence>
<accession>A0A1L9X4V7</accession>
<keyword evidence="2" id="KW-1185">Reference proteome</keyword>
<organism evidence="1 2">
    <name type="scientific">Aspergillus aculeatus (strain ATCC 16872 / CBS 172.66 / WB 5094)</name>
    <dbReference type="NCBI Taxonomy" id="690307"/>
    <lineage>
        <taxon>Eukaryota</taxon>
        <taxon>Fungi</taxon>
        <taxon>Dikarya</taxon>
        <taxon>Ascomycota</taxon>
        <taxon>Pezizomycotina</taxon>
        <taxon>Eurotiomycetes</taxon>
        <taxon>Eurotiomycetidae</taxon>
        <taxon>Eurotiales</taxon>
        <taxon>Aspergillaceae</taxon>
        <taxon>Aspergillus</taxon>
        <taxon>Aspergillus subgen. Circumdati</taxon>
    </lineage>
</organism>
<dbReference type="AlphaFoldDB" id="A0A1L9X4V7"/>
<dbReference type="VEuPathDB" id="FungiDB:ASPACDRAFT_111273"/>
<evidence type="ECO:0000313" key="2">
    <source>
        <dbReference type="Proteomes" id="UP000184546"/>
    </source>
</evidence>